<feature type="region of interest" description="Disordered" evidence="1">
    <location>
        <begin position="15"/>
        <end position="57"/>
    </location>
</feature>
<evidence type="ECO:0000313" key="2">
    <source>
        <dbReference type="EMBL" id="SEL04092.1"/>
    </source>
</evidence>
<feature type="compositionally biased region" description="Basic and acidic residues" evidence="1">
    <location>
        <begin position="30"/>
        <end position="47"/>
    </location>
</feature>
<evidence type="ECO:0000313" key="3">
    <source>
        <dbReference type="Proteomes" id="UP000182719"/>
    </source>
</evidence>
<dbReference type="Proteomes" id="UP000182719">
    <property type="component" value="Unassembled WGS sequence"/>
</dbReference>
<name>A0A1H7LYY7_STIAU</name>
<sequence>MAINLRARQAVLHSVTNEQEASAAKGRAAPRSEMDWSEAEKRPEGEKQPLAFPRNLMQPPKSQVESYVEAIDDRIFQLDQKAAQLAVRFGLPSAPFSLLSDNEQALFEEAAQALKLNPESSLFAAFVQSSLVREYVALEKLQGNWRLVFHREPAVLGAGASAQPAVVPLAEASLEVRRRFLHASEHFFRAYLGACRAHLQESRSAINAADATLAILEDVSFD</sequence>
<evidence type="ECO:0000256" key="1">
    <source>
        <dbReference type="SAM" id="MobiDB-lite"/>
    </source>
</evidence>
<keyword evidence="3" id="KW-1185">Reference proteome</keyword>
<dbReference type="RefSeq" id="WP_075006068.1">
    <property type="nucleotide sequence ID" value="NZ_FOAP01000003.1"/>
</dbReference>
<proteinExistence type="predicted"/>
<dbReference type="EMBL" id="FOAP01000003">
    <property type="protein sequence ID" value="SEL04092.1"/>
    <property type="molecule type" value="Genomic_DNA"/>
</dbReference>
<dbReference type="OrthoDB" id="9895157at2"/>
<organism evidence="2 3">
    <name type="scientific">Stigmatella aurantiaca</name>
    <dbReference type="NCBI Taxonomy" id="41"/>
    <lineage>
        <taxon>Bacteria</taxon>
        <taxon>Pseudomonadati</taxon>
        <taxon>Myxococcota</taxon>
        <taxon>Myxococcia</taxon>
        <taxon>Myxococcales</taxon>
        <taxon>Cystobacterineae</taxon>
        <taxon>Archangiaceae</taxon>
        <taxon>Stigmatella</taxon>
    </lineage>
</organism>
<reference evidence="3" key="1">
    <citation type="submission" date="2016-10" db="EMBL/GenBank/DDBJ databases">
        <authorList>
            <person name="Varghese N."/>
            <person name="Submissions S."/>
        </authorList>
    </citation>
    <scope>NUCLEOTIDE SEQUENCE [LARGE SCALE GENOMIC DNA]</scope>
    <source>
        <strain evidence="3">DSM 17044</strain>
    </source>
</reference>
<dbReference type="AlphaFoldDB" id="A0A1H7LYY7"/>
<accession>A0A1H7LYY7</accession>
<gene>
    <name evidence="2" type="ORF">SAMN05444354_103379</name>
</gene>
<protein>
    <submittedName>
        <fullName evidence="2">Uncharacterized protein</fullName>
    </submittedName>
</protein>